<evidence type="ECO:0000256" key="1">
    <source>
        <dbReference type="SAM" id="Phobius"/>
    </source>
</evidence>
<dbReference type="Pfam" id="PF02932">
    <property type="entry name" value="Neur_chan_memb"/>
    <property type="match status" value="1"/>
</dbReference>
<feature type="non-terminal residue" evidence="3">
    <location>
        <position position="1"/>
    </location>
</feature>
<dbReference type="GO" id="GO:0005254">
    <property type="term" value="F:chloride channel activity"/>
    <property type="evidence" value="ECO:0007669"/>
    <property type="project" value="UniProtKB-ARBA"/>
</dbReference>
<feature type="transmembrane region" description="Helical" evidence="1">
    <location>
        <begin position="6"/>
        <end position="28"/>
    </location>
</feature>
<dbReference type="InterPro" id="IPR006029">
    <property type="entry name" value="Neurotrans-gated_channel_TM"/>
</dbReference>
<dbReference type="SUPFAM" id="SSF90112">
    <property type="entry name" value="Neurotransmitter-gated ion-channel transmembrane pore"/>
    <property type="match status" value="1"/>
</dbReference>
<dbReference type="GO" id="GO:0099095">
    <property type="term" value="F:ligand-gated monoatomic anion channel activity"/>
    <property type="evidence" value="ECO:0007669"/>
    <property type="project" value="UniProtKB-ARBA"/>
</dbReference>
<protein>
    <recommendedName>
        <fullName evidence="2">Neurotransmitter-gated ion-channel transmembrane domain-containing protein</fullName>
    </recommendedName>
</protein>
<keyword evidence="1" id="KW-0472">Membrane</keyword>
<dbReference type="GO" id="GO:0004888">
    <property type="term" value="F:transmembrane signaling receptor activity"/>
    <property type="evidence" value="ECO:0007669"/>
    <property type="project" value="InterPro"/>
</dbReference>
<dbReference type="InterPro" id="IPR036719">
    <property type="entry name" value="Neuro-gated_channel_TM_sf"/>
</dbReference>
<keyword evidence="1" id="KW-0812">Transmembrane</keyword>
<dbReference type="PRINTS" id="PR00253">
    <property type="entry name" value="GABAARECEPTR"/>
</dbReference>
<dbReference type="AlphaFoldDB" id="A0A0K2UR76"/>
<dbReference type="OrthoDB" id="10453277at2759"/>
<proteinExistence type="predicted"/>
<feature type="transmembrane region" description="Helical" evidence="1">
    <location>
        <begin position="168"/>
        <end position="186"/>
    </location>
</feature>
<evidence type="ECO:0000259" key="2">
    <source>
        <dbReference type="Pfam" id="PF02932"/>
    </source>
</evidence>
<reference evidence="3" key="1">
    <citation type="submission" date="2014-05" db="EMBL/GenBank/DDBJ databases">
        <authorList>
            <person name="Chronopoulou M."/>
        </authorList>
    </citation>
    <scope>NUCLEOTIDE SEQUENCE</scope>
    <source>
        <tissue evidence="3">Whole organism</tissue>
    </source>
</reference>
<sequence>SQVTALEIWLLACISMVFGALAEYAFILQKSISNKNKRQEYDQEMARENSGMLRRTVDTTPGLGGVIRNRKRNMNGVSIDGSFSSDDKELQIVSTNPRETHHGSIGAVDNNGDCLDMANYLPPHEELRNNMSSTLATSVLSIHSRRSAFVPIPTLTNPQDIDRTALKIFPISFTIFNIGYWMYYLAF</sequence>
<keyword evidence="1" id="KW-1133">Transmembrane helix</keyword>
<dbReference type="Gene3D" id="1.20.58.390">
    <property type="entry name" value="Neurotransmitter-gated ion-channel transmembrane domain"/>
    <property type="match status" value="1"/>
</dbReference>
<dbReference type="GO" id="GO:0016020">
    <property type="term" value="C:membrane"/>
    <property type="evidence" value="ECO:0007669"/>
    <property type="project" value="InterPro"/>
</dbReference>
<organism evidence="3">
    <name type="scientific">Lepeophtheirus salmonis</name>
    <name type="common">Salmon louse</name>
    <name type="synonym">Caligus salmonis</name>
    <dbReference type="NCBI Taxonomy" id="72036"/>
    <lineage>
        <taxon>Eukaryota</taxon>
        <taxon>Metazoa</taxon>
        <taxon>Ecdysozoa</taxon>
        <taxon>Arthropoda</taxon>
        <taxon>Crustacea</taxon>
        <taxon>Multicrustacea</taxon>
        <taxon>Hexanauplia</taxon>
        <taxon>Copepoda</taxon>
        <taxon>Siphonostomatoida</taxon>
        <taxon>Caligidae</taxon>
        <taxon>Lepeophtheirus</taxon>
    </lineage>
</organism>
<accession>A0A0K2UR76</accession>
<gene>
    <name evidence="3" type="primary">mod1</name>
</gene>
<evidence type="ECO:0000313" key="3">
    <source>
        <dbReference type="EMBL" id="CDW40580.1"/>
    </source>
</evidence>
<dbReference type="GO" id="GO:0005230">
    <property type="term" value="F:extracellular ligand-gated monoatomic ion channel activity"/>
    <property type="evidence" value="ECO:0007669"/>
    <property type="project" value="UniProtKB-ARBA"/>
</dbReference>
<dbReference type="EMBL" id="HACA01023219">
    <property type="protein sequence ID" value="CDW40580.1"/>
    <property type="molecule type" value="Transcribed_RNA"/>
</dbReference>
<dbReference type="InterPro" id="IPR038050">
    <property type="entry name" value="Neuro_actylchol_rec"/>
</dbReference>
<name>A0A0K2UR76_LEPSM</name>
<feature type="domain" description="Neurotransmitter-gated ion-channel transmembrane" evidence="2">
    <location>
        <begin position="1"/>
        <end position="181"/>
    </location>
</feature>
<dbReference type="InterPro" id="IPR006028">
    <property type="entry name" value="GABAA/Glycine_rcpt"/>
</dbReference>